<name>A0A0K2UHN8_LEPSM</name>
<dbReference type="AlphaFoldDB" id="A0A0K2UHN8"/>
<protein>
    <submittedName>
        <fullName evidence="1">Uncharacterized protein</fullName>
    </submittedName>
</protein>
<dbReference type="EMBL" id="HACA01020086">
    <property type="protein sequence ID" value="CDW37447.1"/>
    <property type="molecule type" value="Transcribed_RNA"/>
</dbReference>
<evidence type="ECO:0000313" key="1">
    <source>
        <dbReference type="EMBL" id="CDW37447.1"/>
    </source>
</evidence>
<reference evidence="1" key="1">
    <citation type="submission" date="2014-05" db="EMBL/GenBank/DDBJ databases">
        <authorList>
            <person name="Chronopoulou M."/>
        </authorList>
    </citation>
    <scope>NUCLEOTIDE SEQUENCE</scope>
    <source>
        <tissue evidence="1">Whole organism</tissue>
    </source>
</reference>
<organism evidence="1">
    <name type="scientific">Lepeophtheirus salmonis</name>
    <name type="common">Salmon louse</name>
    <name type="synonym">Caligus salmonis</name>
    <dbReference type="NCBI Taxonomy" id="72036"/>
    <lineage>
        <taxon>Eukaryota</taxon>
        <taxon>Metazoa</taxon>
        <taxon>Ecdysozoa</taxon>
        <taxon>Arthropoda</taxon>
        <taxon>Crustacea</taxon>
        <taxon>Multicrustacea</taxon>
        <taxon>Hexanauplia</taxon>
        <taxon>Copepoda</taxon>
        <taxon>Siphonostomatoida</taxon>
        <taxon>Caligidae</taxon>
        <taxon>Lepeophtheirus</taxon>
    </lineage>
</organism>
<proteinExistence type="predicted"/>
<accession>A0A0K2UHN8</accession>
<sequence length="16" mass="1862">MSPKMNKLRTVITTEL</sequence>